<evidence type="ECO:0000256" key="3">
    <source>
        <dbReference type="ARBA" id="ARBA00022833"/>
    </source>
</evidence>
<proteinExistence type="predicted"/>
<dbReference type="InterPro" id="IPR049914">
    <property type="entry name" value="PHD1-3/5-6"/>
</dbReference>
<name>A0AAV5L1H4_9ROSI</name>
<protein>
    <recommendedName>
        <fullName evidence="6">AIPP2-like SPOC-like domain-containing protein</fullName>
    </recommendedName>
</protein>
<evidence type="ECO:0000313" key="8">
    <source>
        <dbReference type="Proteomes" id="UP001054252"/>
    </source>
</evidence>
<evidence type="ECO:0000313" key="7">
    <source>
        <dbReference type="EMBL" id="GKV31009.1"/>
    </source>
</evidence>
<reference evidence="7 8" key="1">
    <citation type="journal article" date="2021" name="Commun. Biol.">
        <title>The genome of Shorea leprosula (Dipterocarpaceae) highlights the ecological relevance of drought in aseasonal tropical rainforests.</title>
        <authorList>
            <person name="Ng K.K.S."/>
            <person name="Kobayashi M.J."/>
            <person name="Fawcett J.A."/>
            <person name="Hatakeyama M."/>
            <person name="Paape T."/>
            <person name="Ng C.H."/>
            <person name="Ang C.C."/>
            <person name="Tnah L.H."/>
            <person name="Lee C.T."/>
            <person name="Nishiyama T."/>
            <person name="Sese J."/>
            <person name="O'Brien M.J."/>
            <person name="Copetti D."/>
            <person name="Mohd Noor M.I."/>
            <person name="Ong R.C."/>
            <person name="Putra M."/>
            <person name="Sireger I.Z."/>
            <person name="Indrioko S."/>
            <person name="Kosugi Y."/>
            <person name="Izuno A."/>
            <person name="Isagi Y."/>
            <person name="Lee S.L."/>
            <person name="Shimizu K.K."/>
        </authorList>
    </citation>
    <scope>NUCLEOTIDE SEQUENCE [LARGE SCALE GENOMIC DNA]</scope>
    <source>
        <strain evidence="7">214</strain>
    </source>
</reference>
<dbReference type="GO" id="GO:0034244">
    <property type="term" value="P:negative regulation of transcription elongation by RNA polymerase II"/>
    <property type="evidence" value="ECO:0007669"/>
    <property type="project" value="InterPro"/>
</dbReference>
<organism evidence="7 8">
    <name type="scientific">Rubroshorea leprosula</name>
    <dbReference type="NCBI Taxonomy" id="152421"/>
    <lineage>
        <taxon>Eukaryota</taxon>
        <taxon>Viridiplantae</taxon>
        <taxon>Streptophyta</taxon>
        <taxon>Embryophyta</taxon>
        <taxon>Tracheophyta</taxon>
        <taxon>Spermatophyta</taxon>
        <taxon>Magnoliopsida</taxon>
        <taxon>eudicotyledons</taxon>
        <taxon>Gunneridae</taxon>
        <taxon>Pentapetalae</taxon>
        <taxon>rosids</taxon>
        <taxon>malvids</taxon>
        <taxon>Malvales</taxon>
        <taxon>Dipterocarpaceae</taxon>
        <taxon>Rubroshorea</taxon>
    </lineage>
</organism>
<dbReference type="Pfam" id="PF23121">
    <property type="entry name" value="SPOC_AIPP2"/>
    <property type="match status" value="1"/>
</dbReference>
<accession>A0AAV5L1H4</accession>
<keyword evidence="5" id="KW-0804">Transcription</keyword>
<evidence type="ECO:0000256" key="1">
    <source>
        <dbReference type="ARBA" id="ARBA00022723"/>
    </source>
</evidence>
<dbReference type="GO" id="GO:0140566">
    <property type="term" value="F:histone reader activity"/>
    <property type="evidence" value="ECO:0007669"/>
    <property type="project" value="InterPro"/>
</dbReference>
<keyword evidence="2" id="KW-0863">Zinc-finger</keyword>
<dbReference type="EMBL" id="BPVZ01000089">
    <property type="protein sequence ID" value="GKV31009.1"/>
    <property type="molecule type" value="Genomic_DNA"/>
</dbReference>
<sequence length="301" mass="34209">MDLKRQQFWTRSTVCQKCGDCGYVEALTYCSICRVSAEHRYCFDSLPKVLNEDIVWVCQDCSSSVCESSSPVNSRLTPEVNNANLHFKTQAIQSKPKRLPIEVEKGFKGTHSLQSEEVCGVFELTKSVLLDEENSLPLKEPQHNLYVPAQPILDPIWRGSMIIQNRNWTLDGLVAHLSTLACLNVSNATSSLPDSLPLEILPRLLVWPLKFGSTTPQDGDIGLYFFPEKESDEKAFDKLLDDMILKDLAVKASFDNADLLIFTSRQLPLQHWRFQRKYFLWGLFSREKLSKSARKVFPCSG</sequence>
<keyword evidence="4" id="KW-0805">Transcription regulation</keyword>
<evidence type="ECO:0000256" key="5">
    <source>
        <dbReference type="ARBA" id="ARBA00023163"/>
    </source>
</evidence>
<dbReference type="AlphaFoldDB" id="A0AAV5L1H4"/>
<dbReference type="InterPro" id="IPR013083">
    <property type="entry name" value="Znf_RING/FYVE/PHD"/>
</dbReference>
<dbReference type="PANTHER" id="PTHR33304:SF49">
    <property type="entry name" value="OS12G0161500 PROTEIN"/>
    <property type="match status" value="1"/>
</dbReference>
<dbReference type="GO" id="GO:0008270">
    <property type="term" value="F:zinc ion binding"/>
    <property type="evidence" value="ECO:0007669"/>
    <property type="project" value="UniProtKB-KW"/>
</dbReference>
<evidence type="ECO:0000256" key="4">
    <source>
        <dbReference type="ARBA" id="ARBA00023015"/>
    </source>
</evidence>
<dbReference type="Gene3D" id="3.30.40.10">
    <property type="entry name" value="Zinc/RING finger domain, C3HC4 (zinc finger)"/>
    <property type="match status" value="1"/>
</dbReference>
<evidence type="ECO:0000259" key="6">
    <source>
        <dbReference type="Pfam" id="PF23121"/>
    </source>
</evidence>
<dbReference type="PANTHER" id="PTHR33304">
    <property type="match status" value="1"/>
</dbReference>
<dbReference type="InterPro" id="IPR056280">
    <property type="entry name" value="AIPP2-like_SPOC"/>
</dbReference>
<feature type="domain" description="AIPP2-like SPOC-like" evidence="6">
    <location>
        <begin position="157"/>
        <end position="284"/>
    </location>
</feature>
<keyword evidence="3" id="KW-0862">Zinc</keyword>
<evidence type="ECO:0000256" key="2">
    <source>
        <dbReference type="ARBA" id="ARBA00022771"/>
    </source>
</evidence>
<dbReference type="Proteomes" id="UP001054252">
    <property type="component" value="Unassembled WGS sequence"/>
</dbReference>
<keyword evidence="8" id="KW-1185">Reference proteome</keyword>
<comment type="caution">
    <text evidence="7">The sequence shown here is derived from an EMBL/GenBank/DDBJ whole genome shotgun (WGS) entry which is preliminary data.</text>
</comment>
<gene>
    <name evidence="7" type="ORF">SLEP1_g39757</name>
</gene>
<keyword evidence="1" id="KW-0479">Metal-binding</keyword>